<dbReference type="PRINTS" id="PR00024">
    <property type="entry name" value="HOMEOBOX"/>
</dbReference>
<evidence type="ECO:0000256" key="11">
    <source>
        <dbReference type="RuleBase" id="RU000682"/>
    </source>
</evidence>
<organism evidence="14 15">
    <name type="scientific">Pogona vitticeps</name>
    <name type="common">central bearded dragon</name>
    <dbReference type="NCBI Taxonomy" id="103695"/>
    <lineage>
        <taxon>Eukaryota</taxon>
        <taxon>Metazoa</taxon>
        <taxon>Chordata</taxon>
        <taxon>Craniata</taxon>
        <taxon>Vertebrata</taxon>
        <taxon>Euteleostomi</taxon>
        <taxon>Lepidosauria</taxon>
        <taxon>Squamata</taxon>
        <taxon>Bifurcata</taxon>
        <taxon>Unidentata</taxon>
        <taxon>Episquamata</taxon>
        <taxon>Toxicofera</taxon>
        <taxon>Iguania</taxon>
        <taxon>Acrodonta</taxon>
        <taxon>Agamidae</taxon>
        <taxon>Amphibolurinae</taxon>
        <taxon>Pogona</taxon>
    </lineage>
</organism>
<dbReference type="Pfam" id="PF00046">
    <property type="entry name" value="Homeodomain"/>
    <property type="match status" value="1"/>
</dbReference>
<evidence type="ECO:0000256" key="3">
    <source>
        <dbReference type="ARBA" id="ARBA00006317"/>
    </source>
</evidence>
<evidence type="ECO:0000313" key="15">
    <source>
        <dbReference type="RefSeq" id="XP_072833948.1"/>
    </source>
</evidence>
<comment type="function">
    <text evidence="1">Sequence-specific transcription factor which is part of a developmental regulatory system that provides cells with specific positional identities on the anterior-posterior axis.</text>
</comment>
<evidence type="ECO:0000256" key="9">
    <source>
        <dbReference type="ARBA" id="ARBA00023242"/>
    </source>
</evidence>
<dbReference type="PANTHER" id="PTHR46440">
    <property type="entry name" value="HOMEOBOX PROTEIN HOX-D12-RELATED"/>
    <property type="match status" value="1"/>
</dbReference>
<dbReference type="RefSeq" id="XP_072833948.1">
    <property type="nucleotide sequence ID" value="XM_072977847.1"/>
</dbReference>
<proteinExistence type="inferred from homology"/>
<sequence length="316" mass="33989">MCDRSLCRPSYMGSLLNLPSTADSFYFPSLRTNGSHQLAASLPAGLSYPRSSIAWTCASSCPSPPAGYAFSSSSNNNDNNNSSRSSNTTSSGGGGSSSQPPPYLAGSSLPRHLNAGSGCKVILEGHPKYYAAEAITYAAKLEERSRPSLREALGEEPGGMAAAAAAAAPPGKALKYEPRSLPGAAASAAAPLDADPRPSGLKEEDLKRAVNLNLTLPPPPPPAAAVVLPSLRPSLHDGLPWCPTQGRSRRKRKPYTKQQIAELESEFLLNEFINRQKRKELSSRLNLSDQQVKIWFQNRRMKKKRVVMREQALALY</sequence>
<reference evidence="14" key="1">
    <citation type="submission" date="2025-05" db="UniProtKB">
        <authorList>
            <consortium name="RefSeq"/>
        </authorList>
    </citation>
    <scope>NUCLEOTIDE SEQUENCE [LARGE SCALE GENOMIC DNA]</scope>
</reference>
<evidence type="ECO:0000256" key="4">
    <source>
        <dbReference type="ARBA" id="ARBA00022473"/>
    </source>
</evidence>
<evidence type="ECO:0000256" key="2">
    <source>
        <dbReference type="ARBA" id="ARBA00004123"/>
    </source>
</evidence>
<accession>A0ABM5ELC6</accession>
<dbReference type="InterPro" id="IPR017970">
    <property type="entry name" value="Homeobox_CS"/>
</dbReference>
<dbReference type="PROSITE" id="PS00027">
    <property type="entry name" value="HOMEOBOX_1"/>
    <property type="match status" value="1"/>
</dbReference>
<keyword evidence="7 10" id="KW-0371">Homeobox</keyword>
<dbReference type="PROSITE" id="PS50071">
    <property type="entry name" value="HOMEOBOX_2"/>
    <property type="match status" value="1"/>
</dbReference>
<name>A0ABM5ELC6_9SAUR</name>
<reference evidence="15" key="2">
    <citation type="submission" date="2025-08" db="UniProtKB">
        <authorList>
            <consortium name="RefSeq"/>
        </authorList>
    </citation>
    <scope>IDENTIFICATION</scope>
</reference>
<dbReference type="SMART" id="SM00389">
    <property type="entry name" value="HOX"/>
    <property type="match status" value="1"/>
</dbReference>
<evidence type="ECO:0000256" key="10">
    <source>
        <dbReference type="PROSITE-ProRule" id="PRU00108"/>
    </source>
</evidence>
<dbReference type="PANTHER" id="PTHR46440:SF1">
    <property type="entry name" value="HOMEOBOX PROTEIN HOX-D12"/>
    <property type="match status" value="1"/>
</dbReference>
<dbReference type="GeneID" id="110085782"/>
<dbReference type="GO" id="GO:0003677">
    <property type="term" value="F:DNA binding"/>
    <property type="evidence" value="ECO:0007669"/>
    <property type="project" value="UniProtKB-KW"/>
</dbReference>
<keyword evidence="9 10" id="KW-0539">Nucleus</keyword>
<dbReference type="InterPro" id="IPR009057">
    <property type="entry name" value="Homeodomain-like_sf"/>
</dbReference>
<comment type="similarity">
    <text evidence="3">Belongs to the Abd-B homeobox family.</text>
</comment>
<feature type="domain" description="Homeobox" evidence="13">
    <location>
        <begin position="246"/>
        <end position="306"/>
    </location>
</feature>
<keyword evidence="14" id="KW-1185">Reference proteome</keyword>
<keyword evidence="6 10" id="KW-0238">DNA-binding</keyword>
<comment type="subcellular location">
    <subcellularLocation>
        <location evidence="2 10 11">Nucleus</location>
    </subcellularLocation>
</comment>
<protein>
    <submittedName>
        <fullName evidence="15">Homeobox protein Hox-D12</fullName>
    </submittedName>
</protein>
<keyword evidence="4" id="KW-0217">Developmental protein</keyword>
<evidence type="ECO:0000256" key="8">
    <source>
        <dbReference type="ARBA" id="ARBA00023163"/>
    </source>
</evidence>
<evidence type="ECO:0000259" key="13">
    <source>
        <dbReference type="PROSITE" id="PS50071"/>
    </source>
</evidence>
<feature type="region of interest" description="Disordered" evidence="12">
    <location>
        <begin position="71"/>
        <end position="109"/>
    </location>
</feature>
<evidence type="ECO:0000313" key="14">
    <source>
        <dbReference type="Proteomes" id="UP001652642"/>
    </source>
</evidence>
<dbReference type="Proteomes" id="UP001652642">
    <property type="component" value="Chromosome 1"/>
</dbReference>
<gene>
    <name evidence="15" type="primary">HOXD12</name>
</gene>
<dbReference type="InterPro" id="IPR001356">
    <property type="entry name" value="HD"/>
</dbReference>
<dbReference type="CDD" id="cd00086">
    <property type="entry name" value="homeodomain"/>
    <property type="match status" value="1"/>
</dbReference>
<evidence type="ECO:0000256" key="1">
    <source>
        <dbReference type="ARBA" id="ARBA00003263"/>
    </source>
</evidence>
<keyword evidence="5" id="KW-0805">Transcription regulation</keyword>
<feature type="compositionally biased region" description="Low complexity" evidence="12">
    <location>
        <begin position="71"/>
        <end position="90"/>
    </location>
</feature>
<evidence type="ECO:0000256" key="6">
    <source>
        <dbReference type="ARBA" id="ARBA00023125"/>
    </source>
</evidence>
<evidence type="ECO:0000256" key="12">
    <source>
        <dbReference type="SAM" id="MobiDB-lite"/>
    </source>
</evidence>
<evidence type="ECO:0000256" key="5">
    <source>
        <dbReference type="ARBA" id="ARBA00023015"/>
    </source>
</evidence>
<dbReference type="Gene3D" id="1.10.10.60">
    <property type="entry name" value="Homeodomain-like"/>
    <property type="match status" value="1"/>
</dbReference>
<dbReference type="InterPro" id="IPR020479">
    <property type="entry name" value="HD_metazoa"/>
</dbReference>
<dbReference type="SUPFAM" id="SSF46689">
    <property type="entry name" value="Homeodomain-like"/>
    <property type="match status" value="1"/>
</dbReference>
<keyword evidence="8" id="KW-0804">Transcription</keyword>
<evidence type="ECO:0000256" key="7">
    <source>
        <dbReference type="ARBA" id="ARBA00023155"/>
    </source>
</evidence>
<feature type="DNA-binding region" description="Homeobox" evidence="10">
    <location>
        <begin position="248"/>
        <end position="307"/>
    </location>
</feature>